<accession>A0A5M9ZFK5</accession>
<evidence type="ECO:0000256" key="8">
    <source>
        <dbReference type="ARBA" id="ARBA00023012"/>
    </source>
</evidence>
<name>A0A5M9ZFK5_9BIFI</name>
<dbReference type="GO" id="GO:0016020">
    <property type="term" value="C:membrane"/>
    <property type="evidence" value="ECO:0007669"/>
    <property type="project" value="InterPro"/>
</dbReference>
<keyword evidence="5" id="KW-0547">Nucleotide-binding</keyword>
<comment type="caution">
    <text evidence="12">The sequence shown here is derived from an EMBL/GenBank/DDBJ whole genome shotgun (WGS) entry which is preliminary data.</text>
</comment>
<evidence type="ECO:0000256" key="9">
    <source>
        <dbReference type="SAM" id="MobiDB-lite"/>
    </source>
</evidence>
<evidence type="ECO:0000259" key="11">
    <source>
        <dbReference type="Pfam" id="PF07730"/>
    </source>
</evidence>
<sequence length="425" mass="45989">MTLRGGTVDRMERQTVNVGRVTAIAMPLCVLAVEMAMLTWERMIGTSLDSMYTLAKQTGGFIMLLLFQLLSCLALVFRYRAPSVTLASQLILTLVLSSWHADSILLVQLVAAFYAFMRTAGERRMYIGSLATTLTVTLATFMSWPASRFLGEWPGRILLLALAGAIALARRGMVQAGNATAAAGLEHRRAQTAVKQRDAAVRRSRIAGQLHDSVGHGLTAIIALSEGLSGKTDDPRVEEALKGINEIARESLADTRKAVRALTETETTDENEKPAEPGSRSMRSWDDIRPILAHARALGIITVFTETGVRVANEPQADLCFDVTREAITNAIRHGKHVTHLNVSWNHQPLNGVTVIVRNDGAGDAAPTATSGDGTGLVRLSWRVQDAGGTFAYGPVDGTEWQVKAVIPSTGNMTGKRPVERKIQP</sequence>
<dbReference type="AlphaFoldDB" id="A0A5M9ZFK5"/>
<dbReference type="GO" id="GO:0005524">
    <property type="term" value="F:ATP binding"/>
    <property type="evidence" value="ECO:0007669"/>
    <property type="project" value="UniProtKB-KW"/>
</dbReference>
<dbReference type="InterPro" id="IPR050482">
    <property type="entry name" value="Sensor_HK_TwoCompSys"/>
</dbReference>
<keyword evidence="3" id="KW-0597">Phosphoprotein</keyword>
<feature type="domain" description="Signal transduction histidine kinase subgroup 3 dimerisation and phosphoacceptor" evidence="11">
    <location>
        <begin position="203"/>
        <end position="265"/>
    </location>
</feature>
<feature type="region of interest" description="Disordered" evidence="9">
    <location>
        <begin position="261"/>
        <end position="283"/>
    </location>
</feature>
<organism evidence="12 13">
    <name type="scientific">Bifidobacterium myosotis</name>
    <dbReference type="NCBI Taxonomy" id="1630166"/>
    <lineage>
        <taxon>Bacteria</taxon>
        <taxon>Bacillati</taxon>
        <taxon>Actinomycetota</taxon>
        <taxon>Actinomycetes</taxon>
        <taxon>Bifidobacteriales</taxon>
        <taxon>Bifidobacteriaceae</taxon>
        <taxon>Bifidobacterium</taxon>
    </lineage>
</organism>
<evidence type="ECO:0000313" key="12">
    <source>
        <dbReference type="EMBL" id="KAA8825024.1"/>
    </source>
</evidence>
<dbReference type="Proteomes" id="UP000410049">
    <property type="component" value="Unassembled WGS sequence"/>
</dbReference>
<feature type="transmembrane region" description="Helical" evidence="10">
    <location>
        <begin position="126"/>
        <end position="147"/>
    </location>
</feature>
<gene>
    <name evidence="12" type="ORF">EMO91_12945</name>
</gene>
<dbReference type="PANTHER" id="PTHR24421">
    <property type="entry name" value="NITRATE/NITRITE SENSOR PROTEIN NARX-RELATED"/>
    <property type="match status" value="1"/>
</dbReference>
<keyword evidence="7" id="KW-0067">ATP-binding</keyword>
<keyword evidence="10" id="KW-0472">Membrane</keyword>
<keyword evidence="4" id="KW-0808">Transferase</keyword>
<evidence type="ECO:0000256" key="5">
    <source>
        <dbReference type="ARBA" id="ARBA00022741"/>
    </source>
</evidence>
<dbReference type="InterPro" id="IPR011712">
    <property type="entry name" value="Sig_transdc_His_kin_sub3_dim/P"/>
</dbReference>
<reference evidence="12 13" key="1">
    <citation type="journal article" date="2019" name="Syst. Appl. Microbiol.">
        <title>Characterization of Bifidobacterium species in feaces of the Egyptian fruit bat: Description of B. vespertilionis sp. nov. and B. rousetti sp. nov.</title>
        <authorList>
            <person name="Modesto M."/>
            <person name="Satti M."/>
            <person name="Watanabe K."/>
            <person name="Puglisi E."/>
            <person name="Morelli L."/>
            <person name="Huang C.-H."/>
            <person name="Liou J.-S."/>
            <person name="Miyashita M."/>
            <person name="Tamura T."/>
            <person name="Saito S."/>
            <person name="Mori K."/>
            <person name="Huang L."/>
            <person name="Sciavilla P."/>
            <person name="Sandri C."/>
            <person name="Spiezio C."/>
            <person name="Vitali F."/>
            <person name="Cavalieri D."/>
            <person name="Perpetuini G."/>
            <person name="Tofalo R."/>
            <person name="Bonetti A."/>
            <person name="Arita M."/>
            <person name="Mattarelli P."/>
        </authorList>
    </citation>
    <scope>NUCLEOTIDE SEQUENCE [LARGE SCALE GENOMIC DNA]</scope>
    <source>
        <strain evidence="12 13">RST17</strain>
    </source>
</reference>
<proteinExistence type="predicted"/>
<keyword evidence="8" id="KW-0902">Two-component regulatory system</keyword>
<protein>
    <recommendedName>
        <fullName evidence="2">histidine kinase</fullName>
        <ecNumber evidence="2">2.7.13.3</ecNumber>
    </recommendedName>
</protein>
<evidence type="ECO:0000256" key="6">
    <source>
        <dbReference type="ARBA" id="ARBA00022777"/>
    </source>
</evidence>
<dbReference type="GO" id="GO:0000155">
    <property type="term" value="F:phosphorelay sensor kinase activity"/>
    <property type="evidence" value="ECO:0007669"/>
    <property type="project" value="InterPro"/>
</dbReference>
<feature type="transmembrane region" description="Helical" evidence="10">
    <location>
        <begin position="20"/>
        <end position="40"/>
    </location>
</feature>
<dbReference type="PANTHER" id="PTHR24421:SF10">
    <property type="entry name" value="NITRATE_NITRITE SENSOR PROTEIN NARQ"/>
    <property type="match status" value="1"/>
</dbReference>
<dbReference type="CDD" id="cd16917">
    <property type="entry name" value="HATPase_UhpB-NarQ-NarX-like"/>
    <property type="match status" value="1"/>
</dbReference>
<feature type="transmembrane region" description="Helical" evidence="10">
    <location>
        <begin position="61"/>
        <end position="79"/>
    </location>
</feature>
<dbReference type="EC" id="2.7.13.3" evidence="2"/>
<dbReference type="EMBL" id="RZUH01000022">
    <property type="protein sequence ID" value="KAA8825024.1"/>
    <property type="molecule type" value="Genomic_DNA"/>
</dbReference>
<evidence type="ECO:0000313" key="13">
    <source>
        <dbReference type="Proteomes" id="UP000410049"/>
    </source>
</evidence>
<evidence type="ECO:0000256" key="4">
    <source>
        <dbReference type="ARBA" id="ARBA00022679"/>
    </source>
</evidence>
<evidence type="ECO:0000256" key="2">
    <source>
        <dbReference type="ARBA" id="ARBA00012438"/>
    </source>
</evidence>
<dbReference type="Pfam" id="PF07730">
    <property type="entry name" value="HisKA_3"/>
    <property type="match status" value="1"/>
</dbReference>
<dbReference type="InterPro" id="IPR036890">
    <property type="entry name" value="HATPase_C_sf"/>
</dbReference>
<evidence type="ECO:0000256" key="10">
    <source>
        <dbReference type="SAM" id="Phobius"/>
    </source>
</evidence>
<dbReference type="Gene3D" id="1.20.5.1930">
    <property type="match status" value="1"/>
</dbReference>
<dbReference type="Gene3D" id="3.30.565.10">
    <property type="entry name" value="Histidine kinase-like ATPase, C-terminal domain"/>
    <property type="match status" value="1"/>
</dbReference>
<keyword evidence="6 12" id="KW-0418">Kinase</keyword>
<keyword evidence="10" id="KW-1133">Transmembrane helix</keyword>
<evidence type="ECO:0000256" key="7">
    <source>
        <dbReference type="ARBA" id="ARBA00022840"/>
    </source>
</evidence>
<evidence type="ECO:0000256" key="3">
    <source>
        <dbReference type="ARBA" id="ARBA00022553"/>
    </source>
</evidence>
<dbReference type="GO" id="GO:0046983">
    <property type="term" value="F:protein dimerization activity"/>
    <property type="evidence" value="ECO:0007669"/>
    <property type="project" value="InterPro"/>
</dbReference>
<dbReference type="SUPFAM" id="SSF55874">
    <property type="entry name" value="ATPase domain of HSP90 chaperone/DNA topoisomerase II/histidine kinase"/>
    <property type="match status" value="1"/>
</dbReference>
<comment type="catalytic activity">
    <reaction evidence="1">
        <text>ATP + protein L-histidine = ADP + protein N-phospho-L-histidine.</text>
        <dbReference type="EC" id="2.7.13.3"/>
    </reaction>
</comment>
<keyword evidence="10" id="KW-0812">Transmembrane</keyword>
<evidence type="ECO:0000256" key="1">
    <source>
        <dbReference type="ARBA" id="ARBA00000085"/>
    </source>
</evidence>